<dbReference type="STRING" id="515619.EUBREC_0286"/>
<evidence type="ECO:0000313" key="3">
    <source>
        <dbReference type="Proteomes" id="UP000001477"/>
    </source>
</evidence>
<dbReference type="Proteomes" id="UP000001477">
    <property type="component" value="Chromosome"/>
</dbReference>
<organism evidence="2 3">
    <name type="scientific">Agathobacter rectalis (strain ATCC 33656 / DSM 3377 / JCM 17463 / KCTC 5835 / VPI 0990)</name>
    <name type="common">Eubacterium rectale</name>
    <dbReference type="NCBI Taxonomy" id="515619"/>
    <lineage>
        <taxon>Bacteria</taxon>
        <taxon>Bacillati</taxon>
        <taxon>Bacillota</taxon>
        <taxon>Clostridia</taxon>
        <taxon>Lachnospirales</taxon>
        <taxon>Lachnospiraceae</taxon>
        <taxon>Agathobacter</taxon>
    </lineage>
</organism>
<dbReference type="Pfam" id="PF11175">
    <property type="entry name" value="DUF2961"/>
    <property type="match status" value="1"/>
</dbReference>
<dbReference type="PaxDb" id="515619-EUBREC_0286"/>
<dbReference type="EMBL" id="CP001107">
    <property type="protein sequence ID" value="ACR74090.1"/>
    <property type="molecule type" value="Genomic_DNA"/>
</dbReference>
<gene>
    <name evidence="2" type="ordered locus">EUBREC_0286</name>
</gene>
<sequence>MILGGYEMIFPGDISKMPYLTHGKSRAINAENRTGEKGKGGMAASPLGPSRKGSPCLNNIQPGQEEVLADIEGPGVIQHIWITVDSKTSEGDCFVLRDLIMRMYWDGEENPSVEVPLGDFFCCGFGQECIVNSAIITVVPSRGLNSYFAMPFHKHARITIENQHKNPIPAFFYQIDYCLYDSLPEDTSYFHAQWRRQAITEIGKDYVILDNVKGSGHYVGTYLGLSALQRYWWGEGEVKFYIDGDEKYPTICGTGMEDYFGGSWSFASNENGRIVEQNYSTPYLGYPFYSRHDSLVWNQYHNDDCPPMRGFYRWHIPDPVFFEENLKVTVQQIGVSHNGLFERQDDLSSVAYWYQSEPHQKFKELLPVEKRWPR</sequence>
<accession>C4ZB15</accession>
<proteinExistence type="predicted"/>
<name>C4ZB15_AGARV</name>
<dbReference type="HOGENOM" id="CLU_039495_0_0_9"/>
<feature type="region of interest" description="Disordered" evidence="1">
    <location>
        <begin position="30"/>
        <end position="56"/>
    </location>
</feature>
<reference evidence="2 3" key="1">
    <citation type="journal article" date="2009" name="Proc. Natl. Acad. Sci. U.S.A.">
        <title>Characterizing a model human gut microbiota composed of members of its two dominant bacterial phyla.</title>
        <authorList>
            <person name="Mahowald M.A."/>
            <person name="Rey F.E."/>
            <person name="Seedorf H."/>
            <person name="Turnbaugh P.J."/>
            <person name="Fulton R.S."/>
            <person name="Wollam A."/>
            <person name="Shah N."/>
            <person name="Wang C."/>
            <person name="Magrini V."/>
            <person name="Wilson R.K."/>
            <person name="Cantarel B.L."/>
            <person name="Coutinho P.M."/>
            <person name="Henrissat B."/>
            <person name="Crock L.W."/>
            <person name="Russell A."/>
            <person name="Verberkmoes N.C."/>
            <person name="Hettich R.L."/>
            <person name="Gordon J.I."/>
        </authorList>
    </citation>
    <scope>NUCLEOTIDE SEQUENCE [LARGE SCALE GENOMIC DNA]</scope>
    <source>
        <strain evidence="3">ATCC 33656 / DSM 3377 / JCM 17463 / KCTC 5835 / LMG 30912 / VPI 0990</strain>
    </source>
</reference>
<dbReference type="AlphaFoldDB" id="C4ZB15"/>
<evidence type="ECO:0008006" key="4">
    <source>
        <dbReference type="Google" id="ProtNLM"/>
    </source>
</evidence>
<protein>
    <recommendedName>
        <fullName evidence="4">DUF2961 domain-containing protein</fullName>
    </recommendedName>
</protein>
<dbReference type="Gene3D" id="2.60.120.1390">
    <property type="match status" value="1"/>
</dbReference>
<dbReference type="InterPro" id="IPR021345">
    <property type="entry name" value="DUF2961"/>
</dbReference>
<evidence type="ECO:0000313" key="2">
    <source>
        <dbReference type="EMBL" id="ACR74090.1"/>
    </source>
</evidence>
<dbReference type="KEGG" id="ere:EUBREC_0286"/>
<evidence type="ECO:0000256" key="1">
    <source>
        <dbReference type="SAM" id="MobiDB-lite"/>
    </source>
</evidence>